<protein>
    <submittedName>
        <fullName evidence="1">Uncharacterized protein</fullName>
    </submittedName>
</protein>
<dbReference type="EMBL" id="BMPG01000002">
    <property type="protein sequence ID" value="GGL63430.1"/>
    <property type="molecule type" value="Genomic_DNA"/>
</dbReference>
<sequence length="224" mass="23037">MRAQANLVALAVALLVLSATVTAGVAIADGAYANAERDPVDRGRAVALADALVAADSPLALRDHVLSAARVANASVSSLHAAVPASRDWGVRLVLDGDPLLTAGTPAGGVTARRTVLLGARQPATVEPRLGDGRRVTLPRRTRNLTVTVDAPAGRTMTALRVDNRTVLRDPAGLDGTYHVRVSQYETATVEAVGSGPLPAGSVVLTAYPFTARKATLEVTVDAA</sequence>
<dbReference type="AlphaFoldDB" id="A0A830FJT1"/>
<accession>A0A830FJT1</accession>
<dbReference type="OrthoDB" id="270259at2157"/>
<gene>
    <name evidence="1" type="ORF">GCM10009039_21670</name>
</gene>
<organism evidence="1 2">
    <name type="scientific">Halocalculus aciditolerans</name>
    <dbReference type="NCBI Taxonomy" id="1383812"/>
    <lineage>
        <taxon>Archaea</taxon>
        <taxon>Methanobacteriati</taxon>
        <taxon>Methanobacteriota</taxon>
        <taxon>Stenosarchaea group</taxon>
        <taxon>Halobacteria</taxon>
        <taxon>Halobacteriales</taxon>
        <taxon>Halobacteriaceae</taxon>
        <taxon>Halocalculus</taxon>
    </lineage>
</organism>
<evidence type="ECO:0000313" key="2">
    <source>
        <dbReference type="Proteomes" id="UP000607197"/>
    </source>
</evidence>
<comment type="caution">
    <text evidence="1">The sequence shown here is derived from an EMBL/GenBank/DDBJ whole genome shotgun (WGS) entry which is preliminary data.</text>
</comment>
<dbReference type="Pfam" id="PF23924">
    <property type="entry name" value="DUF7263"/>
    <property type="match status" value="1"/>
</dbReference>
<dbReference type="InterPro" id="IPR055687">
    <property type="entry name" value="DUF7263"/>
</dbReference>
<name>A0A830FJT1_9EURY</name>
<dbReference type="Proteomes" id="UP000607197">
    <property type="component" value="Unassembled WGS sequence"/>
</dbReference>
<proteinExistence type="predicted"/>
<evidence type="ECO:0000313" key="1">
    <source>
        <dbReference type="EMBL" id="GGL63430.1"/>
    </source>
</evidence>
<keyword evidence="2" id="KW-1185">Reference proteome</keyword>
<reference evidence="1" key="1">
    <citation type="journal article" date="2014" name="Int. J. Syst. Evol. Microbiol.">
        <title>Complete genome sequence of Corynebacterium casei LMG S-19264T (=DSM 44701T), isolated from a smear-ripened cheese.</title>
        <authorList>
            <consortium name="US DOE Joint Genome Institute (JGI-PGF)"/>
            <person name="Walter F."/>
            <person name="Albersmeier A."/>
            <person name="Kalinowski J."/>
            <person name="Ruckert C."/>
        </authorList>
    </citation>
    <scope>NUCLEOTIDE SEQUENCE</scope>
    <source>
        <strain evidence="1">JCM 19596</strain>
    </source>
</reference>
<reference evidence="1" key="2">
    <citation type="submission" date="2020-09" db="EMBL/GenBank/DDBJ databases">
        <authorList>
            <person name="Sun Q."/>
            <person name="Ohkuma M."/>
        </authorList>
    </citation>
    <scope>NUCLEOTIDE SEQUENCE</scope>
    <source>
        <strain evidence="1">JCM 19596</strain>
    </source>
</reference>
<dbReference type="RefSeq" id="WP_188978786.1">
    <property type="nucleotide sequence ID" value="NZ_BMPG01000002.1"/>
</dbReference>